<dbReference type="PROSITE" id="PS50262">
    <property type="entry name" value="G_PROTEIN_RECEP_F1_2"/>
    <property type="match status" value="1"/>
</dbReference>
<dbReference type="GO" id="GO:0009897">
    <property type="term" value="C:external side of plasma membrane"/>
    <property type="evidence" value="ECO:0007669"/>
    <property type="project" value="TreeGrafter"/>
</dbReference>
<keyword evidence="6" id="KW-0675">Receptor</keyword>
<dbReference type="GO" id="GO:0016493">
    <property type="term" value="F:C-C chemokine receptor activity"/>
    <property type="evidence" value="ECO:0007669"/>
    <property type="project" value="TreeGrafter"/>
</dbReference>
<evidence type="ECO:0000259" key="9">
    <source>
        <dbReference type="PROSITE" id="PS50262"/>
    </source>
</evidence>
<comment type="subcellular location">
    <subcellularLocation>
        <location evidence="1">Membrane</location>
    </subcellularLocation>
</comment>
<protein>
    <recommendedName>
        <fullName evidence="9">G-protein coupled receptors family 1 profile domain-containing protein</fullName>
    </recommendedName>
</protein>
<keyword evidence="5 8" id="KW-0472">Membrane</keyword>
<dbReference type="SUPFAM" id="SSF81321">
    <property type="entry name" value="Family A G protein-coupled receptor-like"/>
    <property type="match status" value="1"/>
</dbReference>
<evidence type="ECO:0000256" key="2">
    <source>
        <dbReference type="ARBA" id="ARBA00022692"/>
    </source>
</evidence>
<feature type="domain" description="G-protein coupled receptors family 1 profile" evidence="9">
    <location>
        <begin position="65"/>
        <end position="317"/>
    </location>
</feature>
<dbReference type="GO" id="GO:0019722">
    <property type="term" value="P:calcium-mediated signaling"/>
    <property type="evidence" value="ECO:0007669"/>
    <property type="project" value="TreeGrafter"/>
</dbReference>
<dbReference type="EMBL" id="NHOQ01001935">
    <property type="protein sequence ID" value="PWA20671.1"/>
    <property type="molecule type" value="Genomic_DNA"/>
</dbReference>
<evidence type="ECO:0000256" key="8">
    <source>
        <dbReference type="SAM" id="Phobius"/>
    </source>
</evidence>
<dbReference type="InterPro" id="IPR000276">
    <property type="entry name" value="GPCR_Rhodpsn"/>
</dbReference>
<feature type="transmembrane region" description="Helical" evidence="8">
    <location>
        <begin position="162"/>
        <end position="185"/>
    </location>
</feature>
<dbReference type="InterPro" id="IPR050119">
    <property type="entry name" value="CCR1-9-like"/>
</dbReference>
<dbReference type="Gene3D" id="1.20.1070.10">
    <property type="entry name" value="Rhodopsin 7-helix transmembrane proteins"/>
    <property type="match status" value="1"/>
</dbReference>
<evidence type="ECO:0000313" key="10">
    <source>
        <dbReference type="EMBL" id="PWA20671.1"/>
    </source>
</evidence>
<evidence type="ECO:0000256" key="7">
    <source>
        <dbReference type="ARBA" id="ARBA00023224"/>
    </source>
</evidence>
<accession>A0A315VB99</accession>
<name>A0A315VB99_GAMAF</name>
<keyword evidence="4" id="KW-0297">G-protein coupled receptor</keyword>
<feature type="transmembrane region" description="Helical" evidence="8">
    <location>
        <begin position="49"/>
        <end position="74"/>
    </location>
</feature>
<organism evidence="10 11">
    <name type="scientific">Gambusia affinis</name>
    <name type="common">Western mosquitofish</name>
    <name type="synonym">Heterandria affinis</name>
    <dbReference type="NCBI Taxonomy" id="33528"/>
    <lineage>
        <taxon>Eukaryota</taxon>
        <taxon>Metazoa</taxon>
        <taxon>Chordata</taxon>
        <taxon>Craniata</taxon>
        <taxon>Vertebrata</taxon>
        <taxon>Euteleostomi</taxon>
        <taxon>Actinopterygii</taxon>
        <taxon>Neopterygii</taxon>
        <taxon>Teleostei</taxon>
        <taxon>Neoteleostei</taxon>
        <taxon>Acanthomorphata</taxon>
        <taxon>Ovalentaria</taxon>
        <taxon>Atherinomorphae</taxon>
        <taxon>Cyprinodontiformes</taxon>
        <taxon>Poeciliidae</taxon>
        <taxon>Poeciliinae</taxon>
        <taxon>Gambusia</taxon>
    </lineage>
</organism>
<proteinExistence type="predicted"/>
<evidence type="ECO:0000256" key="1">
    <source>
        <dbReference type="ARBA" id="ARBA00004370"/>
    </source>
</evidence>
<evidence type="ECO:0000256" key="4">
    <source>
        <dbReference type="ARBA" id="ARBA00023040"/>
    </source>
</evidence>
<dbReference type="PANTHER" id="PTHR10489">
    <property type="entry name" value="CELL ADHESION MOLECULE"/>
    <property type="match status" value="1"/>
</dbReference>
<feature type="transmembrane region" description="Helical" evidence="8">
    <location>
        <begin position="214"/>
        <end position="237"/>
    </location>
</feature>
<dbReference type="Proteomes" id="UP000250572">
    <property type="component" value="Unassembled WGS sequence"/>
</dbReference>
<gene>
    <name evidence="10" type="ORF">CCH79_00011595</name>
</gene>
<feature type="transmembrane region" description="Helical" evidence="8">
    <location>
        <begin position="86"/>
        <end position="105"/>
    </location>
</feature>
<dbReference type="PANTHER" id="PTHR10489:SF671">
    <property type="entry name" value="C-X-C CHEMOKINE RECEPTOR TYPE 3"/>
    <property type="match status" value="1"/>
</dbReference>
<dbReference type="GO" id="GO:0007204">
    <property type="term" value="P:positive regulation of cytosolic calcium ion concentration"/>
    <property type="evidence" value="ECO:0007669"/>
    <property type="project" value="TreeGrafter"/>
</dbReference>
<dbReference type="InterPro" id="IPR017452">
    <property type="entry name" value="GPCR_Rhodpsn_7TM"/>
</dbReference>
<evidence type="ECO:0000256" key="3">
    <source>
        <dbReference type="ARBA" id="ARBA00022989"/>
    </source>
</evidence>
<dbReference type="PRINTS" id="PR00237">
    <property type="entry name" value="GPCRRHODOPSN"/>
</dbReference>
<reference evidence="10 11" key="1">
    <citation type="journal article" date="2018" name="G3 (Bethesda)">
        <title>A High-Quality Reference Genome for the Invasive Mosquitofish Gambusia affinis Using a Chicago Library.</title>
        <authorList>
            <person name="Hoffberg S.L."/>
            <person name="Troendle N.J."/>
            <person name="Glenn T.C."/>
            <person name="Mahmud O."/>
            <person name="Louha S."/>
            <person name="Chalopin D."/>
            <person name="Bennetzen J.L."/>
            <person name="Mauricio R."/>
        </authorList>
    </citation>
    <scope>NUCLEOTIDE SEQUENCE [LARGE SCALE GENOMIC DNA]</scope>
    <source>
        <strain evidence="10">NE01/NJP1002.9</strain>
        <tissue evidence="10">Muscle</tissue>
    </source>
</reference>
<dbReference type="STRING" id="33528.ENSGAFP00000015536"/>
<evidence type="ECO:0000256" key="5">
    <source>
        <dbReference type="ARBA" id="ARBA00023136"/>
    </source>
</evidence>
<dbReference type="GO" id="GO:0060326">
    <property type="term" value="P:cell chemotaxis"/>
    <property type="evidence" value="ECO:0007669"/>
    <property type="project" value="TreeGrafter"/>
</dbReference>
<feature type="transmembrane region" description="Helical" evidence="8">
    <location>
        <begin position="249"/>
        <end position="267"/>
    </location>
</feature>
<evidence type="ECO:0000313" key="11">
    <source>
        <dbReference type="Proteomes" id="UP000250572"/>
    </source>
</evidence>
<dbReference type="AlphaFoldDB" id="A0A315VB99"/>
<evidence type="ECO:0000256" key="6">
    <source>
        <dbReference type="ARBA" id="ARBA00023170"/>
    </source>
</evidence>
<keyword evidence="11" id="KW-1185">Reference proteome</keyword>
<dbReference type="GO" id="GO:0019957">
    <property type="term" value="F:C-C chemokine binding"/>
    <property type="evidence" value="ECO:0007669"/>
    <property type="project" value="TreeGrafter"/>
</dbReference>
<feature type="transmembrane region" description="Helical" evidence="8">
    <location>
        <begin position="125"/>
        <end position="150"/>
    </location>
</feature>
<keyword evidence="7" id="KW-0807">Transducer</keyword>
<dbReference type="GO" id="GO:0006955">
    <property type="term" value="P:immune response"/>
    <property type="evidence" value="ECO:0007669"/>
    <property type="project" value="TreeGrafter"/>
</dbReference>
<dbReference type="Pfam" id="PF00001">
    <property type="entry name" value="7tm_1"/>
    <property type="match status" value="1"/>
</dbReference>
<keyword evidence="2 8" id="KW-0812">Transmembrane</keyword>
<keyword evidence="3 8" id="KW-1133">Transmembrane helix</keyword>
<sequence>MWLSGGGSTPKLSLRTLTMVILGGLFNQTQPYDYPDDYEFEDEDVDKAAWIPILFSILVIVGLLGNGLLLAVLARKRRPWRVLDSFILQLGVVDILLLLTLAFYATHDTQTCGWCSQTVLRVCGAFFKINLYVGAFLLVCICLDQCLFSIHADRCRSHRTSLAILGCLLTWIISITLAVLDWIFLVNTESMPGKALSAHSHPKTKVDWQLISHVLHLGVGFLLPALIQIVFCSHIMIQCKSNCRSRMKAVLFILSLVGVFLLCWTPYNITLLIDTISYTSKDFLKNFFVDHINSLKAAVKVTSAVSCISACVRPPLYFLFCGNFRKAVFSIFTCAKVECKSSLWELSMEAPHDQCRSEEEMKQMMSA</sequence>
<comment type="caution">
    <text evidence="10">The sequence shown here is derived from an EMBL/GenBank/DDBJ whole genome shotgun (WGS) entry which is preliminary data.</text>
</comment>